<feature type="chain" id="PRO_5038759311" description="PI-PLC X domain-containing protein" evidence="1">
    <location>
        <begin position="23"/>
        <end position="408"/>
    </location>
</feature>
<gene>
    <name evidence="2" type="ORF">GOP47_0005118</name>
</gene>
<feature type="signal peptide" evidence="1">
    <location>
        <begin position="1"/>
        <end position="22"/>
    </location>
</feature>
<organism evidence="2 3">
    <name type="scientific">Adiantum capillus-veneris</name>
    <name type="common">Maidenhair fern</name>
    <dbReference type="NCBI Taxonomy" id="13818"/>
    <lineage>
        <taxon>Eukaryota</taxon>
        <taxon>Viridiplantae</taxon>
        <taxon>Streptophyta</taxon>
        <taxon>Embryophyta</taxon>
        <taxon>Tracheophyta</taxon>
        <taxon>Polypodiopsida</taxon>
        <taxon>Polypodiidae</taxon>
        <taxon>Polypodiales</taxon>
        <taxon>Pteridineae</taxon>
        <taxon>Pteridaceae</taxon>
        <taxon>Vittarioideae</taxon>
        <taxon>Adiantum</taxon>
    </lineage>
</organism>
<dbReference type="AlphaFoldDB" id="A0A9D4V4Y4"/>
<protein>
    <recommendedName>
        <fullName evidence="4">PI-PLC X domain-containing protein</fullName>
    </recommendedName>
</protein>
<dbReference type="GO" id="GO:0006629">
    <property type="term" value="P:lipid metabolic process"/>
    <property type="evidence" value="ECO:0007669"/>
    <property type="project" value="InterPro"/>
</dbReference>
<keyword evidence="3" id="KW-1185">Reference proteome</keyword>
<dbReference type="InterPro" id="IPR051057">
    <property type="entry name" value="PI-PLC_domain"/>
</dbReference>
<dbReference type="Pfam" id="PF26178">
    <property type="entry name" value="PI-PLC_cat"/>
    <property type="match status" value="1"/>
</dbReference>
<dbReference type="SUPFAM" id="SSF51695">
    <property type="entry name" value="PLC-like phosphodiesterases"/>
    <property type="match status" value="1"/>
</dbReference>
<evidence type="ECO:0008006" key="4">
    <source>
        <dbReference type="Google" id="ProtNLM"/>
    </source>
</evidence>
<keyword evidence="1" id="KW-0732">Signal</keyword>
<dbReference type="GO" id="GO:0008081">
    <property type="term" value="F:phosphoric diester hydrolase activity"/>
    <property type="evidence" value="ECO:0007669"/>
    <property type="project" value="InterPro"/>
</dbReference>
<dbReference type="OrthoDB" id="7984201at2759"/>
<evidence type="ECO:0000256" key="1">
    <source>
        <dbReference type="SAM" id="SignalP"/>
    </source>
</evidence>
<dbReference type="Proteomes" id="UP000886520">
    <property type="component" value="Chromosome 5"/>
</dbReference>
<comment type="caution">
    <text evidence="2">The sequence shown here is derived from an EMBL/GenBank/DDBJ whole genome shotgun (WGS) entry which is preliminary data.</text>
</comment>
<dbReference type="PROSITE" id="PS50007">
    <property type="entry name" value="PIPLC_X_DOMAIN"/>
    <property type="match status" value="1"/>
</dbReference>
<dbReference type="PANTHER" id="PTHR13593:SF89">
    <property type="entry name" value="PLC-LIKE PHOSPHODIESTERASES SUPERFAMILY PROTEIN"/>
    <property type="match status" value="1"/>
</dbReference>
<accession>A0A9D4V4Y4</accession>
<name>A0A9D4V4Y4_ADICA</name>
<reference evidence="2 3" key="1">
    <citation type="submission" date="2021-01" db="EMBL/GenBank/DDBJ databases">
        <title>Adiantum capillus-veneris genome.</title>
        <authorList>
            <person name="Fang Y."/>
            <person name="Liao Q."/>
        </authorList>
    </citation>
    <scope>NUCLEOTIDE SEQUENCE [LARGE SCALE GENOMIC DNA]</scope>
    <source>
        <strain evidence="2">H3</strain>
        <tissue evidence="2">Leaf</tissue>
    </source>
</reference>
<proteinExistence type="predicted"/>
<dbReference type="InterPro" id="IPR017946">
    <property type="entry name" value="PLC-like_Pdiesterase_TIM-brl"/>
</dbReference>
<dbReference type="CDD" id="cd08588">
    <property type="entry name" value="PI-PLCc_At5g67130_like"/>
    <property type="match status" value="1"/>
</dbReference>
<dbReference type="PANTHER" id="PTHR13593">
    <property type="match status" value="1"/>
</dbReference>
<dbReference type="EMBL" id="JABFUD020000005">
    <property type="protein sequence ID" value="KAI5079639.1"/>
    <property type="molecule type" value="Genomic_DNA"/>
</dbReference>
<sequence length="408" mass="44813">MHLPSAILAAIVLLCCSHRSQALCSNGHCQLRQVCLRSADCSAGLFCSTCVANGDALRRCHRFMTTNATAIRGDLPFNRYSWITTHNSFAIVGEPSHTGVPRLTFVNQEDSVSTQLKNGVRGLMLDMYDFLGNVWLCHSYGGVCYNFTAFEPAINALKEVEAFLLANPTEIVTVFIEDYVRSTKGLTNVFTEAGLKKYWFPVSLMPKSGGDWPTIIEMVAKNYRLVVFTSNRTKEASEGIAYNWRYVNENQYGNGGMTAGECPKRAESAAMNSTSRSLVLVNFFRDNPVQAQACKYNSAPLKAMLPVCYAASGNRWPNYVAVDFYKRSDGGGALVAMDMVNAGLMCGCSDINVCKLNLPFGVCNVSSSTDPPTALLQPNATSQANFHKRSPYPLLYVVSILLYICTIT</sequence>
<evidence type="ECO:0000313" key="2">
    <source>
        <dbReference type="EMBL" id="KAI5079639.1"/>
    </source>
</evidence>
<dbReference type="Gene3D" id="3.20.20.190">
    <property type="entry name" value="Phosphatidylinositol (PI) phosphodiesterase"/>
    <property type="match status" value="1"/>
</dbReference>
<evidence type="ECO:0000313" key="3">
    <source>
        <dbReference type="Proteomes" id="UP000886520"/>
    </source>
</evidence>